<evidence type="ECO:0000256" key="1">
    <source>
        <dbReference type="ARBA" id="ARBA00007151"/>
    </source>
</evidence>
<proteinExistence type="inferred from homology"/>
<keyword evidence="2 4" id="KW-0689">Ribosomal protein</keyword>
<evidence type="ECO:0000313" key="7">
    <source>
        <dbReference type="Proteomes" id="UP000053825"/>
    </source>
</evidence>
<name>A0A0L7RI41_9HYME</name>
<dbReference type="SUPFAM" id="SSF47973">
    <property type="entry name" value="Ribosomal protein S7"/>
    <property type="match status" value="1"/>
</dbReference>
<evidence type="ECO:0000256" key="3">
    <source>
        <dbReference type="ARBA" id="ARBA00023274"/>
    </source>
</evidence>
<dbReference type="GO" id="GO:0005840">
    <property type="term" value="C:ribosome"/>
    <property type="evidence" value="ECO:0007669"/>
    <property type="project" value="UniProtKB-KW"/>
</dbReference>
<evidence type="ECO:0000259" key="5">
    <source>
        <dbReference type="Pfam" id="PF00177"/>
    </source>
</evidence>
<dbReference type="Gene3D" id="1.10.455.10">
    <property type="entry name" value="Ribosomal protein S7 domain"/>
    <property type="match status" value="2"/>
</dbReference>
<reference evidence="6 7" key="1">
    <citation type="submission" date="2015-07" db="EMBL/GenBank/DDBJ databases">
        <title>The genome of Habropoda laboriosa.</title>
        <authorList>
            <person name="Pan H."/>
            <person name="Kapheim K."/>
        </authorList>
    </citation>
    <scope>NUCLEOTIDE SEQUENCE [LARGE SCALE GENOMIC DNA]</scope>
    <source>
        <strain evidence="6">0110345459</strain>
    </source>
</reference>
<dbReference type="InterPro" id="IPR036823">
    <property type="entry name" value="Ribosomal_uS7_dom_sf"/>
</dbReference>
<dbReference type="AlphaFoldDB" id="A0A0L7RI41"/>
<keyword evidence="3 4" id="KW-0687">Ribonucleoprotein</keyword>
<protein>
    <submittedName>
        <fullName evidence="6">28S ribosomal protein S7, mitochondrial</fullName>
    </submittedName>
</protein>
<evidence type="ECO:0000256" key="4">
    <source>
        <dbReference type="RuleBase" id="RU003619"/>
    </source>
</evidence>
<dbReference type="STRING" id="597456.A0A0L7RI41"/>
<evidence type="ECO:0000313" key="6">
    <source>
        <dbReference type="EMBL" id="KOC70463.1"/>
    </source>
</evidence>
<organism evidence="6 7">
    <name type="scientific">Habropoda laboriosa</name>
    <dbReference type="NCBI Taxonomy" id="597456"/>
    <lineage>
        <taxon>Eukaryota</taxon>
        <taxon>Metazoa</taxon>
        <taxon>Ecdysozoa</taxon>
        <taxon>Arthropoda</taxon>
        <taxon>Hexapoda</taxon>
        <taxon>Insecta</taxon>
        <taxon>Pterygota</taxon>
        <taxon>Neoptera</taxon>
        <taxon>Endopterygota</taxon>
        <taxon>Hymenoptera</taxon>
        <taxon>Apocrita</taxon>
        <taxon>Aculeata</taxon>
        <taxon>Apoidea</taxon>
        <taxon>Anthophila</taxon>
        <taxon>Apidae</taxon>
        <taxon>Habropoda</taxon>
    </lineage>
</organism>
<sequence>MILRRTFDSLFLNGLRCNLASAIQFYSVFPPHYIKPTFKKIEQQELYKNTNAEILAHSSIKPACSSDTCSTFHDSLVRKFTNYLMRKGKKQLARSLVDKTFENIKILQLQKYHNTSPKEREHIILDPKVIFYQADLVIGRVIKKKQDLHKQCEANRAYAHYRWL</sequence>
<dbReference type="InterPro" id="IPR020606">
    <property type="entry name" value="Ribosomal_uS7_CS"/>
</dbReference>
<dbReference type="GO" id="GO:1990904">
    <property type="term" value="C:ribonucleoprotein complex"/>
    <property type="evidence" value="ECO:0007669"/>
    <property type="project" value="UniProtKB-KW"/>
</dbReference>
<gene>
    <name evidence="6" type="ORF">WH47_00608</name>
</gene>
<dbReference type="InterPro" id="IPR023798">
    <property type="entry name" value="Ribosomal_uS7_dom"/>
</dbReference>
<dbReference type="OrthoDB" id="9972728at2759"/>
<dbReference type="GO" id="GO:0003735">
    <property type="term" value="F:structural constituent of ribosome"/>
    <property type="evidence" value="ECO:0007669"/>
    <property type="project" value="InterPro"/>
</dbReference>
<feature type="domain" description="Small ribosomal subunit protein uS7" evidence="5">
    <location>
        <begin position="63"/>
        <end position="106"/>
    </location>
</feature>
<dbReference type="EMBL" id="KQ414588">
    <property type="protein sequence ID" value="KOC70463.1"/>
    <property type="molecule type" value="Genomic_DNA"/>
</dbReference>
<dbReference type="PROSITE" id="PS00052">
    <property type="entry name" value="RIBOSOMAL_S7"/>
    <property type="match status" value="1"/>
</dbReference>
<accession>A0A0L7RI41</accession>
<dbReference type="GO" id="GO:0003723">
    <property type="term" value="F:RNA binding"/>
    <property type="evidence" value="ECO:0007669"/>
    <property type="project" value="InterPro"/>
</dbReference>
<evidence type="ECO:0000256" key="2">
    <source>
        <dbReference type="ARBA" id="ARBA00022980"/>
    </source>
</evidence>
<dbReference type="GO" id="GO:0006412">
    <property type="term" value="P:translation"/>
    <property type="evidence" value="ECO:0007669"/>
    <property type="project" value="InterPro"/>
</dbReference>
<dbReference type="Proteomes" id="UP000053825">
    <property type="component" value="Unassembled WGS sequence"/>
</dbReference>
<dbReference type="Pfam" id="PF00177">
    <property type="entry name" value="Ribosomal_S7"/>
    <property type="match status" value="1"/>
</dbReference>
<keyword evidence="7" id="KW-1185">Reference proteome</keyword>
<comment type="similarity">
    <text evidence="1 4">Belongs to the universal ribosomal protein uS7 family.</text>
</comment>